<dbReference type="Gene3D" id="3.40.50.10490">
    <property type="entry name" value="Glucose-6-phosphate isomerase like protein, domain 1"/>
    <property type="match status" value="1"/>
</dbReference>
<feature type="domain" description="HTH rpiR-type" evidence="5">
    <location>
        <begin position="4"/>
        <end position="80"/>
    </location>
</feature>
<dbReference type="Proteomes" id="UP000002030">
    <property type="component" value="Chromosome"/>
</dbReference>
<name>D1B967_THEAS</name>
<feature type="domain" description="SIS" evidence="6">
    <location>
        <begin position="124"/>
        <end position="265"/>
    </location>
</feature>
<dbReference type="CDD" id="cd05013">
    <property type="entry name" value="SIS_RpiR"/>
    <property type="match status" value="1"/>
</dbReference>
<dbReference type="HOGENOM" id="CLU_055769_1_1_0"/>
<dbReference type="PANTHER" id="PTHR30514:SF18">
    <property type="entry name" value="RPIR-FAMILY TRANSCRIPTIONAL REGULATOR"/>
    <property type="match status" value="1"/>
</dbReference>
<keyword evidence="1" id="KW-0805">Transcription regulation</keyword>
<proteinExistence type="predicted"/>
<dbReference type="AlphaFoldDB" id="D1B967"/>
<dbReference type="SUPFAM" id="SSF53697">
    <property type="entry name" value="SIS domain"/>
    <property type="match status" value="1"/>
</dbReference>
<evidence type="ECO:0000256" key="2">
    <source>
        <dbReference type="ARBA" id="ARBA00023125"/>
    </source>
</evidence>
<dbReference type="PROSITE" id="PS51071">
    <property type="entry name" value="HTH_RPIR"/>
    <property type="match status" value="1"/>
</dbReference>
<dbReference type="Pfam" id="PF01380">
    <property type="entry name" value="SIS"/>
    <property type="match status" value="1"/>
</dbReference>
<dbReference type="InterPro" id="IPR046348">
    <property type="entry name" value="SIS_dom_sf"/>
</dbReference>
<gene>
    <name evidence="7" type="ordered locus">Taci_0584</name>
</gene>
<keyword evidence="4" id="KW-0812">Transmembrane</keyword>
<dbReference type="KEGG" id="tai:Taci_0584"/>
<dbReference type="InterPro" id="IPR001347">
    <property type="entry name" value="SIS_dom"/>
</dbReference>
<dbReference type="GO" id="GO:0003677">
    <property type="term" value="F:DNA binding"/>
    <property type="evidence" value="ECO:0007669"/>
    <property type="project" value="UniProtKB-KW"/>
</dbReference>
<evidence type="ECO:0000313" key="8">
    <source>
        <dbReference type="Proteomes" id="UP000002030"/>
    </source>
</evidence>
<accession>D1B967</accession>
<keyword evidence="4" id="KW-0472">Membrane</keyword>
<evidence type="ECO:0000259" key="6">
    <source>
        <dbReference type="PROSITE" id="PS51464"/>
    </source>
</evidence>
<dbReference type="InterPro" id="IPR009057">
    <property type="entry name" value="Homeodomain-like_sf"/>
</dbReference>
<dbReference type="GO" id="GO:0003700">
    <property type="term" value="F:DNA-binding transcription factor activity"/>
    <property type="evidence" value="ECO:0007669"/>
    <property type="project" value="InterPro"/>
</dbReference>
<evidence type="ECO:0000256" key="3">
    <source>
        <dbReference type="ARBA" id="ARBA00023163"/>
    </source>
</evidence>
<dbReference type="Gene3D" id="1.10.10.10">
    <property type="entry name" value="Winged helix-like DNA-binding domain superfamily/Winged helix DNA-binding domain"/>
    <property type="match status" value="1"/>
</dbReference>
<evidence type="ECO:0000256" key="4">
    <source>
        <dbReference type="SAM" id="Phobius"/>
    </source>
</evidence>
<dbReference type="InterPro" id="IPR035472">
    <property type="entry name" value="RpiR-like_SIS"/>
</dbReference>
<protein>
    <submittedName>
        <fullName evidence="7">Transcriptional regulator, RpiR family</fullName>
    </submittedName>
</protein>
<dbReference type="PANTHER" id="PTHR30514">
    <property type="entry name" value="GLUCOKINASE"/>
    <property type="match status" value="1"/>
</dbReference>
<dbReference type="EnsemblBacteria" id="ACZ18820">
    <property type="protein sequence ID" value="ACZ18820"/>
    <property type="gene ID" value="Taci_0584"/>
</dbReference>
<dbReference type="RefSeq" id="WP_012869336.1">
    <property type="nucleotide sequence ID" value="NC_013522.1"/>
</dbReference>
<dbReference type="OrthoDB" id="3684496at2"/>
<dbReference type="EMBL" id="CP001818">
    <property type="protein sequence ID" value="ACZ18820.1"/>
    <property type="molecule type" value="Genomic_DNA"/>
</dbReference>
<keyword evidence="8" id="KW-1185">Reference proteome</keyword>
<feature type="transmembrane region" description="Helical" evidence="4">
    <location>
        <begin position="237"/>
        <end position="257"/>
    </location>
</feature>
<reference evidence="7 8" key="1">
    <citation type="journal article" date="2009" name="Stand. Genomic Sci.">
        <title>Complete genome sequence of Thermanaerovibrio acidaminovorans type strain (Su883).</title>
        <authorList>
            <person name="Chovatia M."/>
            <person name="Sikorski J."/>
            <person name="Schroder M."/>
            <person name="Lapidus A."/>
            <person name="Nolan M."/>
            <person name="Tice H."/>
            <person name="Glavina Del Rio T."/>
            <person name="Copeland A."/>
            <person name="Cheng J.F."/>
            <person name="Lucas S."/>
            <person name="Chen F."/>
            <person name="Bruce D."/>
            <person name="Goodwin L."/>
            <person name="Pitluck S."/>
            <person name="Ivanova N."/>
            <person name="Mavromatis K."/>
            <person name="Ovchinnikova G."/>
            <person name="Pati A."/>
            <person name="Chen A."/>
            <person name="Palaniappan K."/>
            <person name="Land M."/>
            <person name="Hauser L."/>
            <person name="Chang Y.J."/>
            <person name="Jeffries C.D."/>
            <person name="Chain P."/>
            <person name="Saunders E."/>
            <person name="Detter J.C."/>
            <person name="Brettin T."/>
            <person name="Rohde M."/>
            <person name="Goker M."/>
            <person name="Spring S."/>
            <person name="Bristow J."/>
            <person name="Markowitz V."/>
            <person name="Hugenholtz P."/>
            <person name="Kyrpides N.C."/>
            <person name="Klenk H.P."/>
            <person name="Eisen J.A."/>
        </authorList>
    </citation>
    <scope>NUCLEOTIDE SEQUENCE [LARGE SCALE GENOMIC DNA]</scope>
    <source>
        <strain evidence="8">ATCC 49978 / DSM 6589 / Su883</strain>
    </source>
</reference>
<sequence>MDSAQLQALMMDRIDSMPNKARRVVEYLLSNMREAAFRSIGDVAEDLKVSKAQLVRVARMLGFEGYSELKDALQRAILEQVNPAAMLAKVSNSEDSLPDTIYKMEHANLDDTWTQMSAASSASFCQMVTEANNIYCLGWGISSMVAESLQVRLRVMNLNSFLLKRGTLTLHEQVRVAREGDLLVVCELPSYVVEVTESVEIAHSNGCRIISITDSPAAPVCRFADLSLFVSASSPTFGSSIIGPLFLVHVLTSILAIRMGDRAKKALEEQARFLHDERIFHPVFGLKY</sequence>
<keyword evidence="4" id="KW-1133">Transmembrane helix</keyword>
<keyword evidence="2" id="KW-0238">DNA-binding</keyword>
<dbReference type="STRING" id="525903.Taci_0584"/>
<dbReference type="GO" id="GO:0097367">
    <property type="term" value="F:carbohydrate derivative binding"/>
    <property type="evidence" value="ECO:0007669"/>
    <property type="project" value="InterPro"/>
</dbReference>
<dbReference type="InterPro" id="IPR047640">
    <property type="entry name" value="RpiR-like"/>
</dbReference>
<dbReference type="eggNOG" id="COG1737">
    <property type="taxonomic scope" value="Bacteria"/>
</dbReference>
<dbReference type="InterPro" id="IPR036388">
    <property type="entry name" value="WH-like_DNA-bd_sf"/>
</dbReference>
<dbReference type="InterPro" id="IPR000281">
    <property type="entry name" value="HTH_RpiR"/>
</dbReference>
<evidence type="ECO:0000256" key="1">
    <source>
        <dbReference type="ARBA" id="ARBA00023015"/>
    </source>
</evidence>
<evidence type="ECO:0000313" key="7">
    <source>
        <dbReference type="EMBL" id="ACZ18820.1"/>
    </source>
</evidence>
<dbReference type="SUPFAM" id="SSF46689">
    <property type="entry name" value="Homeodomain-like"/>
    <property type="match status" value="1"/>
</dbReference>
<dbReference type="GO" id="GO:1901135">
    <property type="term" value="P:carbohydrate derivative metabolic process"/>
    <property type="evidence" value="ECO:0007669"/>
    <property type="project" value="InterPro"/>
</dbReference>
<keyword evidence="3" id="KW-0804">Transcription</keyword>
<dbReference type="PROSITE" id="PS51464">
    <property type="entry name" value="SIS"/>
    <property type="match status" value="1"/>
</dbReference>
<organism evidence="7 8">
    <name type="scientific">Thermanaerovibrio acidaminovorans (strain ATCC 49978 / DSM 6589 / Su883)</name>
    <name type="common">Selenomonas acidaminovorans</name>
    <dbReference type="NCBI Taxonomy" id="525903"/>
    <lineage>
        <taxon>Bacteria</taxon>
        <taxon>Thermotogati</taxon>
        <taxon>Synergistota</taxon>
        <taxon>Synergistia</taxon>
        <taxon>Synergistales</taxon>
        <taxon>Synergistaceae</taxon>
        <taxon>Thermanaerovibrio</taxon>
    </lineage>
</organism>
<dbReference type="Pfam" id="PF01418">
    <property type="entry name" value="HTH_6"/>
    <property type="match status" value="1"/>
</dbReference>
<evidence type="ECO:0000259" key="5">
    <source>
        <dbReference type="PROSITE" id="PS51071"/>
    </source>
</evidence>